<dbReference type="Pfam" id="PF00924">
    <property type="entry name" value="MS_channel_2nd"/>
    <property type="match status" value="1"/>
</dbReference>
<feature type="transmembrane region" description="Helical" evidence="8">
    <location>
        <begin position="41"/>
        <end position="67"/>
    </location>
</feature>
<dbReference type="SUPFAM" id="SSF50182">
    <property type="entry name" value="Sm-like ribonucleoproteins"/>
    <property type="match status" value="1"/>
</dbReference>
<feature type="domain" description="Mechanosensitive ion channel transmembrane helices 2/3" evidence="11">
    <location>
        <begin position="96"/>
        <end position="136"/>
    </location>
</feature>
<dbReference type="SUPFAM" id="SSF82689">
    <property type="entry name" value="Mechanosensitive channel protein MscS (YggB), C-terminal domain"/>
    <property type="match status" value="1"/>
</dbReference>
<organism evidence="12 13">
    <name type="scientific">Ureibacillus thermophilus</name>
    <dbReference type="NCBI Taxonomy" id="367743"/>
    <lineage>
        <taxon>Bacteria</taxon>
        <taxon>Bacillati</taxon>
        <taxon>Bacillota</taxon>
        <taxon>Bacilli</taxon>
        <taxon>Bacillales</taxon>
        <taxon>Caryophanaceae</taxon>
        <taxon>Ureibacillus</taxon>
    </lineage>
</organism>
<evidence type="ECO:0000313" key="12">
    <source>
        <dbReference type="EMBL" id="QBK24831.1"/>
    </source>
</evidence>
<keyword evidence="4 8" id="KW-0812">Transmembrane</keyword>
<dbReference type="InterPro" id="IPR011066">
    <property type="entry name" value="MscS_channel_C_sf"/>
</dbReference>
<feature type="domain" description="Mechanosensitive ion channel MscS" evidence="9">
    <location>
        <begin position="137"/>
        <end position="204"/>
    </location>
</feature>
<evidence type="ECO:0000256" key="6">
    <source>
        <dbReference type="ARBA" id="ARBA00023136"/>
    </source>
</evidence>
<accession>A0A4P6URY0</accession>
<protein>
    <submittedName>
        <fullName evidence="12">Mechanosensitive ion channel family protein</fullName>
    </submittedName>
</protein>
<dbReference type="PANTHER" id="PTHR30460:SF0">
    <property type="entry name" value="MODERATE CONDUCTANCE MECHANOSENSITIVE CHANNEL YBIO"/>
    <property type="match status" value="1"/>
</dbReference>
<feature type="transmembrane region" description="Helical" evidence="8">
    <location>
        <begin position="88"/>
        <end position="109"/>
    </location>
</feature>
<dbReference type="Pfam" id="PF21082">
    <property type="entry name" value="MS_channel_3rd"/>
    <property type="match status" value="1"/>
</dbReference>
<dbReference type="Proteomes" id="UP000291151">
    <property type="component" value="Chromosome"/>
</dbReference>
<sequence length="321" mass="35664">MAVDNVDSIEIVETVQKETKDIVNITQIIWDYFSSEQFWDFVIVASIKITAILVVSYLVVFIGKRIIARFFKLRMKAPLNYSERRQKTLLKLSQSVLSYIVYFAAIIGILSSLNINVAGLLAGAGIAGLAIGFGAQNLVKDVITGFFIIFEDQFGVGDYVRINTASSAEGTVTEIGLRTTKIIGITGEVYIIPNGQITEVVNYSLNNSIAIIDMQVGIEADVEKMEKLITEYLKTLPSKYEELVDVPKFVGVQNVAGAEMTIRITAETKPQQHYGIARIIRRDVKKILEKNGIPMAYPKMMIYDSSRALSRGDENDGDKNI</sequence>
<evidence type="ECO:0000256" key="4">
    <source>
        <dbReference type="ARBA" id="ARBA00022692"/>
    </source>
</evidence>
<dbReference type="Gene3D" id="2.30.30.60">
    <property type="match status" value="1"/>
</dbReference>
<dbReference type="InterPro" id="IPR010920">
    <property type="entry name" value="LSM_dom_sf"/>
</dbReference>
<evidence type="ECO:0000256" key="7">
    <source>
        <dbReference type="ARBA" id="ARBA00059688"/>
    </source>
</evidence>
<comment type="subcellular location">
    <subcellularLocation>
        <location evidence="1">Cell membrane</location>
        <topology evidence="1">Multi-pass membrane protein</topology>
    </subcellularLocation>
</comment>
<dbReference type="FunFam" id="2.30.30.60:FF:000001">
    <property type="entry name" value="MscS Mechanosensitive ion channel"/>
    <property type="match status" value="1"/>
</dbReference>
<dbReference type="InterPro" id="IPR049142">
    <property type="entry name" value="MS_channel_1st"/>
</dbReference>
<keyword evidence="13" id="KW-1185">Reference proteome</keyword>
<dbReference type="KEGG" id="uth:DKZ56_02425"/>
<dbReference type="Gene3D" id="1.10.287.1260">
    <property type="match status" value="1"/>
</dbReference>
<evidence type="ECO:0000259" key="10">
    <source>
        <dbReference type="Pfam" id="PF21082"/>
    </source>
</evidence>
<dbReference type="Gene3D" id="3.30.70.100">
    <property type="match status" value="1"/>
</dbReference>
<proteinExistence type="inferred from homology"/>
<dbReference type="GO" id="GO:0008381">
    <property type="term" value="F:mechanosensitive monoatomic ion channel activity"/>
    <property type="evidence" value="ECO:0007669"/>
    <property type="project" value="InterPro"/>
</dbReference>
<evidence type="ECO:0000256" key="3">
    <source>
        <dbReference type="ARBA" id="ARBA00022475"/>
    </source>
</evidence>
<keyword evidence="3" id="KW-1003">Cell membrane</keyword>
<dbReference type="RefSeq" id="WP_208651137.1">
    <property type="nucleotide sequence ID" value="NZ_CP036528.1"/>
</dbReference>
<name>A0A4P6URY0_9BACL</name>
<gene>
    <name evidence="12" type="ORF">DKZ56_02425</name>
</gene>
<comment type="similarity">
    <text evidence="2">Belongs to the MscS (TC 1.A.23) family.</text>
</comment>
<evidence type="ECO:0000313" key="13">
    <source>
        <dbReference type="Proteomes" id="UP000291151"/>
    </source>
</evidence>
<dbReference type="EMBL" id="CP036528">
    <property type="protein sequence ID" value="QBK24831.1"/>
    <property type="molecule type" value="Genomic_DNA"/>
</dbReference>
<evidence type="ECO:0000259" key="11">
    <source>
        <dbReference type="Pfam" id="PF21088"/>
    </source>
</evidence>
<comment type="function">
    <text evidence="7">May play a role in resistance to osmotic downshock.</text>
</comment>
<dbReference type="InterPro" id="IPR045276">
    <property type="entry name" value="YbiO_bact"/>
</dbReference>
<dbReference type="AlphaFoldDB" id="A0A4P6URY0"/>
<dbReference type="InterPro" id="IPR011014">
    <property type="entry name" value="MscS_channel_TM-2"/>
</dbReference>
<evidence type="ECO:0000256" key="5">
    <source>
        <dbReference type="ARBA" id="ARBA00022989"/>
    </source>
</evidence>
<evidence type="ECO:0000256" key="1">
    <source>
        <dbReference type="ARBA" id="ARBA00004651"/>
    </source>
</evidence>
<dbReference type="Pfam" id="PF21088">
    <property type="entry name" value="MS_channel_1st"/>
    <property type="match status" value="1"/>
</dbReference>
<dbReference type="InterPro" id="IPR023408">
    <property type="entry name" value="MscS_beta-dom_sf"/>
</dbReference>
<dbReference type="InterPro" id="IPR006685">
    <property type="entry name" value="MscS_channel_2nd"/>
</dbReference>
<reference evidence="12 13" key="1">
    <citation type="submission" date="2019-02" db="EMBL/GenBank/DDBJ databases">
        <title>Ureibacillus thermophilus.</title>
        <authorList>
            <person name="Sunny J.S."/>
            <person name="Natarajan A."/>
            <person name="Saleena L.M."/>
        </authorList>
    </citation>
    <scope>NUCLEOTIDE SEQUENCE [LARGE SCALE GENOMIC DNA]</scope>
    <source>
        <strain evidence="12 13">LM102</strain>
    </source>
</reference>
<evidence type="ECO:0000256" key="8">
    <source>
        <dbReference type="SAM" id="Phobius"/>
    </source>
</evidence>
<dbReference type="SUPFAM" id="SSF82861">
    <property type="entry name" value="Mechanosensitive channel protein MscS (YggB), transmembrane region"/>
    <property type="match status" value="1"/>
</dbReference>
<dbReference type="GO" id="GO:0005886">
    <property type="term" value="C:plasma membrane"/>
    <property type="evidence" value="ECO:0007669"/>
    <property type="project" value="UniProtKB-SubCell"/>
</dbReference>
<evidence type="ECO:0000259" key="9">
    <source>
        <dbReference type="Pfam" id="PF00924"/>
    </source>
</evidence>
<keyword evidence="5 8" id="KW-1133">Transmembrane helix</keyword>
<feature type="transmembrane region" description="Helical" evidence="8">
    <location>
        <begin position="115"/>
        <end position="135"/>
    </location>
</feature>
<keyword evidence="6 8" id="KW-0472">Membrane</keyword>
<dbReference type="InterPro" id="IPR049278">
    <property type="entry name" value="MS_channel_C"/>
</dbReference>
<dbReference type="FunFam" id="1.10.287.1260:FF:000005">
    <property type="entry name" value="Mechanosensitive ion channel family protein"/>
    <property type="match status" value="1"/>
</dbReference>
<evidence type="ECO:0000256" key="2">
    <source>
        <dbReference type="ARBA" id="ARBA00008017"/>
    </source>
</evidence>
<dbReference type="PANTHER" id="PTHR30460">
    <property type="entry name" value="MODERATE CONDUCTANCE MECHANOSENSITIVE CHANNEL YBIO"/>
    <property type="match status" value="1"/>
</dbReference>
<feature type="domain" description="Mechanosensitive ion channel MscS C-terminal" evidence="10">
    <location>
        <begin position="213"/>
        <end position="295"/>
    </location>
</feature>